<organism evidence="9 10">
    <name type="scientific">Candidatus Endolissoclinum faulkneri L2</name>
    <dbReference type="NCBI Taxonomy" id="1193729"/>
    <lineage>
        <taxon>Bacteria</taxon>
        <taxon>Pseudomonadati</taxon>
        <taxon>Pseudomonadota</taxon>
        <taxon>Alphaproteobacteria</taxon>
        <taxon>Rhodospirillales</taxon>
        <taxon>Rhodospirillaceae</taxon>
        <taxon>Candidatus Endolissoclinum</taxon>
    </lineage>
</organism>
<reference evidence="9 10" key="1">
    <citation type="journal article" date="2012" name="Proc. Natl. Acad. Sci. U.S.A.">
        <title>Genome streamlining and chemical defense in a coral reef symbiosis.</title>
        <authorList>
            <person name="Kwan J.C."/>
            <person name="Donia M.S."/>
            <person name="Han A.W."/>
            <person name="Hirose E."/>
            <person name="Haygood M.G."/>
            <person name="Schmidt E.W."/>
        </authorList>
    </citation>
    <scope>NUCLEOTIDE SEQUENCE [LARGE SCALE GENOMIC DNA]</scope>
    <source>
        <strain evidence="9 10">L2</strain>
    </source>
</reference>
<evidence type="ECO:0000256" key="6">
    <source>
        <dbReference type="ARBA" id="ARBA00023136"/>
    </source>
</evidence>
<feature type="transmembrane region" description="Helical" evidence="7">
    <location>
        <begin position="466"/>
        <end position="483"/>
    </location>
</feature>
<feature type="transmembrane region" description="Helical" evidence="7">
    <location>
        <begin position="139"/>
        <end position="162"/>
    </location>
</feature>
<feature type="transmembrane region" description="Helical" evidence="7">
    <location>
        <begin position="289"/>
        <end position="312"/>
    </location>
</feature>
<keyword evidence="2 7" id="KW-0813">Transport</keyword>
<dbReference type="SUPFAM" id="SSF161098">
    <property type="entry name" value="MetI-like"/>
    <property type="match status" value="2"/>
</dbReference>
<evidence type="ECO:0000256" key="7">
    <source>
        <dbReference type="RuleBase" id="RU363032"/>
    </source>
</evidence>
<dbReference type="FunFam" id="1.10.3720.10:FF:000088">
    <property type="entry name" value="Iron(III) ABC transporter, permease protein"/>
    <property type="match status" value="1"/>
</dbReference>
<gene>
    <name evidence="9" type="ORF">A1OE_1388</name>
</gene>
<evidence type="ECO:0000256" key="2">
    <source>
        <dbReference type="ARBA" id="ARBA00022448"/>
    </source>
</evidence>
<dbReference type="PATRIC" id="fig|1193729.4.peg.716"/>
<comment type="similarity">
    <text evidence="7">Belongs to the binding-protein-dependent transport system permease family.</text>
</comment>
<dbReference type="PANTHER" id="PTHR30183:SF2">
    <property type="entry name" value="IRON UTILIZATION PROTEIN"/>
    <property type="match status" value="1"/>
</dbReference>
<evidence type="ECO:0000256" key="4">
    <source>
        <dbReference type="ARBA" id="ARBA00022692"/>
    </source>
</evidence>
<comment type="subcellular location">
    <subcellularLocation>
        <location evidence="1 7">Cell membrane</location>
        <topology evidence="1 7">Multi-pass membrane protein</topology>
    </subcellularLocation>
</comment>
<keyword evidence="3" id="KW-1003">Cell membrane</keyword>
<feature type="transmembrane region" description="Helical" evidence="7">
    <location>
        <begin position="401"/>
        <end position="422"/>
    </location>
</feature>
<dbReference type="Gene3D" id="1.10.3720.10">
    <property type="entry name" value="MetI-like"/>
    <property type="match status" value="2"/>
</dbReference>
<dbReference type="CDD" id="cd06261">
    <property type="entry name" value="TM_PBP2"/>
    <property type="match status" value="2"/>
</dbReference>
<dbReference type="PANTHER" id="PTHR30183">
    <property type="entry name" value="MOLYBDENUM TRANSPORT SYSTEM PERMEASE PROTEIN MODB"/>
    <property type="match status" value="1"/>
</dbReference>
<feature type="transmembrane region" description="Helical" evidence="7">
    <location>
        <begin position="332"/>
        <end position="351"/>
    </location>
</feature>
<evidence type="ECO:0000256" key="1">
    <source>
        <dbReference type="ARBA" id="ARBA00004651"/>
    </source>
</evidence>
<dbReference type="GO" id="GO:0005886">
    <property type="term" value="C:plasma membrane"/>
    <property type="evidence" value="ECO:0007669"/>
    <property type="project" value="UniProtKB-SubCell"/>
</dbReference>
<dbReference type="EMBL" id="CP003539">
    <property type="protein sequence ID" value="AFX99557.1"/>
    <property type="molecule type" value="Genomic_DNA"/>
</dbReference>
<evidence type="ECO:0000256" key="3">
    <source>
        <dbReference type="ARBA" id="ARBA00022475"/>
    </source>
</evidence>
<dbReference type="Proteomes" id="UP000010077">
    <property type="component" value="Chromosome"/>
</dbReference>
<name>K7YPU4_9PROT</name>
<keyword evidence="10" id="KW-1185">Reference proteome</keyword>
<dbReference type="eggNOG" id="COG1178">
    <property type="taxonomic scope" value="Bacteria"/>
</dbReference>
<feature type="transmembrane region" description="Helical" evidence="7">
    <location>
        <begin position="7"/>
        <end position="30"/>
    </location>
</feature>
<evidence type="ECO:0000313" key="10">
    <source>
        <dbReference type="Proteomes" id="UP000010077"/>
    </source>
</evidence>
<feature type="domain" description="ABC transmembrane type-1" evidence="8">
    <location>
        <begin position="328"/>
        <end position="534"/>
    </location>
</feature>
<dbReference type="InterPro" id="IPR000515">
    <property type="entry name" value="MetI-like"/>
</dbReference>
<feature type="transmembrane region" description="Helical" evidence="7">
    <location>
        <begin position="89"/>
        <end position="107"/>
    </location>
</feature>
<keyword evidence="5 7" id="KW-1133">Transmembrane helix</keyword>
<feature type="transmembrane region" description="Helical" evidence="7">
    <location>
        <begin position="363"/>
        <end position="389"/>
    </location>
</feature>
<evidence type="ECO:0000259" key="8">
    <source>
        <dbReference type="PROSITE" id="PS50928"/>
    </source>
</evidence>
<feature type="transmembrane region" description="Helical" evidence="7">
    <location>
        <begin position="225"/>
        <end position="256"/>
    </location>
</feature>
<proteinExistence type="inferred from homology"/>
<accession>K7YPU4</accession>
<feature type="domain" description="ABC transmembrane type-1" evidence="8">
    <location>
        <begin position="51"/>
        <end position="255"/>
    </location>
</feature>
<dbReference type="HOGENOM" id="CLU_021838_0_2_5"/>
<dbReference type="PROSITE" id="PS50928">
    <property type="entry name" value="ABC_TM1"/>
    <property type="match status" value="2"/>
</dbReference>
<feature type="transmembrane region" description="Helical" evidence="7">
    <location>
        <begin position="516"/>
        <end position="538"/>
    </location>
</feature>
<dbReference type="STRING" id="1193729.A1OE_1388"/>
<dbReference type="GO" id="GO:0055085">
    <property type="term" value="P:transmembrane transport"/>
    <property type="evidence" value="ECO:0007669"/>
    <property type="project" value="InterPro"/>
</dbReference>
<feature type="transmembrane region" description="Helical" evidence="7">
    <location>
        <begin position="50"/>
        <end position="77"/>
    </location>
</feature>
<sequence>MSMPFHYRFFLVTTITCALLVAAPIFTVFLHAMARTELIFHFYNTLLPTYIINTILLIIGVMLGTGSIGVGTAWLVTMCRFPGRCIMEWALVLPLAAPAYVLAYTYANFLEHAGPVQEILRQIFYLGPRDYWFPEIRSLGGVIAMLTITLFPYVYLLARAAFLEQSVCVIEVSRTLGQTPVQTFIRIALPLARPAIAAGIALALMETLADYGTVSYFGVQTFTTGVYLAVFSFGDIVAAAQLATGLLIFVIIVIAIERFSRGRQRFDHTTNTYRTLPIFALTKMKAAGAFTACAIPVFVGFLLPTILLIHMATTNGHKLFAIRYITMTINSITLAGITSLIAVLMSLLLAYTNRLSKDCATNLLTKIAALGYAVPSSVIAIGILIPVSIFDRCVDDATRHILGLSTGLLISGSIATLVYAYLVRFLAVSLHTTEAGLTKITPNMDQAAQVLGHSPKSILKRVHLPMLRSSLLTATLIVFVDVMKELPATMILRPFNFNTLAVQTHNLAADERLTQAATPALIILVVGLLPVILLSWHISKSRI</sequence>
<keyword evidence="4 7" id="KW-0812">Transmembrane</keyword>
<dbReference type="InterPro" id="IPR035906">
    <property type="entry name" value="MetI-like_sf"/>
</dbReference>
<evidence type="ECO:0000313" key="9">
    <source>
        <dbReference type="EMBL" id="AFX99557.1"/>
    </source>
</evidence>
<dbReference type="KEGG" id="thal:A1OE_1388"/>
<keyword evidence="6 7" id="KW-0472">Membrane</keyword>
<protein>
    <submittedName>
        <fullName evidence="9">Binding--dependent transport system inner membrane component family protein</fullName>
    </submittedName>
</protein>
<dbReference type="Pfam" id="PF00528">
    <property type="entry name" value="BPD_transp_1"/>
    <property type="match status" value="1"/>
</dbReference>
<feature type="transmembrane region" description="Helical" evidence="7">
    <location>
        <begin position="183"/>
        <end position="205"/>
    </location>
</feature>
<dbReference type="AlphaFoldDB" id="K7YPU4"/>
<evidence type="ECO:0000256" key="5">
    <source>
        <dbReference type="ARBA" id="ARBA00022989"/>
    </source>
</evidence>